<gene>
    <name evidence="2" type="ORF">GCM10011509_28050</name>
</gene>
<comment type="caution">
    <text evidence="2">The sequence shown here is derived from an EMBL/GenBank/DDBJ whole genome shotgun (WGS) entry which is preliminary data.</text>
</comment>
<dbReference type="Proteomes" id="UP000662111">
    <property type="component" value="Unassembled WGS sequence"/>
</dbReference>
<dbReference type="EMBL" id="BMLB01000006">
    <property type="protein sequence ID" value="GGK77908.1"/>
    <property type="molecule type" value="Genomic_DNA"/>
</dbReference>
<name>A0ABQ2FAK2_9MICO</name>
<dbReference type="Gene3D" id="3.40.140.10">
    <property type="entry name" value="Cytidine Deaminase, domain 2"/>
    <property type="match status" value="1"/>
</dbReference>
<evidence type="ECO:0000313" key="2">
    <source>
        <dbReference type="EMBL" id="GGK77908.1"/>
    </source>
</evidence>
<dbReference type="InterPro" id="IPR002125">
    <property type="entry name" value="CMP_dCMP_dom"/>
</dbReference>
<feature type="domain" description="CMP/dCMP-type deaminase" evidence="1">
    <location>
        <begin position="19"/>
        <end position="133"/>
    </location>
</feature>
<dbReference type="SUPFAM" id="SSF53927">
    <property type="entry name" value="Cytidine deaminase-like"/>
    <property type="match status" value="1"/>
</dbReference>
<dbReference type="PANTHER" id="PTHR11079:SF161">
    <property type="entry name" value="CMP_DCMP-TYPE DEAMINASE DOMAIN-CONTAINING PROTEIN"/>
    <property type="match status" value="1"/>
</dbReference>
<sequence>MSRPADSAASRPPGAPDVGLDDARVGAVIDVAVHNVTHAGGPFGALVVGPDGTEVARGGNRVTSSLDPTAHAEVTAIRSACQELGDFSLEGHTLYASCEPCPMCLAACLWARLDRVVFAADRHAAHRAGFDDRAFHGLFRIDLGASWPVRVVHHPHARSEEPFDAWRSLTARVEY</sequence>
<dbReference type="Pfam" id="PF00383">
    <property type="entry name" value="dCMP_cyt_deam_1"/>
    <property type="match status" value="1"/>
</dbReference>
<dbReference type="PANTHER" id="PTHR11079">
    <property type="entry name" value="CYTOSINE DEAMINASE FAMILY MEMBER"/>
    <property type="match status" value="1"/>
</dbReference>
<dbReference type="CDD" id="cd01285">
    <property type="entry name" value="nucleoside_deaminase"/>
    <property type="match status" value="1"/>
</dbReference>
<evidence type="ECO:0000313" key="3">
    <source>
        <dbReference type="Proteomes" id="UP000662111"/>
    </source>
</evidence>
<dbReference type="PROSITE" id="PS51747">
    <property type="entry name" value="CYT_DCMP_DEAMINASES_2"/>
    <property type="match status" value="1"/>
</dbReference>
<evidence type="ECO:0000259" key="1">
    <source>
        <dbReference type="PROSITE" id="PS51747"/>
    </source>
</evidence>
<dbReference type="InterPro" id="IPR016193">
    <property type="entry name" value="Cytidine_deaminase-like"/>
</dbReference>
<reference evidence="3" key="1">
    <citation type="journal article" date="2019" name="Int. J. Syst. Evol. Microbiol.">
        <title>The Global Catalogue of Microorganisms (GCM) 10K type strain sequencing project: providing services to taxonomists for standard genome sequencing and annotation.</title>
        <authorList>
            <consortium name="The Broad Institute Genomics Platform"/>
            <consortium name="The Broad Institute Genome Sequencing Center for Infectious Disease"/>
            <person name="Wu L."/>
            <person name="Ma J."/>
        </authorList>
    </citation>
    <scope>NUCLEOTIDE SEQUENCE [LARGE SCALE GENOMIC DNA]</scope>
    <source>
        <strain evidence="3">CGMCC 1.5362</strain>
    </source>
</reference>
<dbReference type="RefSeq" id="WP_051145594.1">
    <property type="nucleotide sequence ID" value="NZ_BMLB01000006.1"/>
</dbReference>
<keyword evidence="3" id="KW-1185">Reference proteome</keyword>
<accession>A0ABQ2FAK2</accession>
<protein>
    <submittedName>
        <fullName evidence="2">tRNA-specific adenosine deaminase</fullName>
    </submittedName>
</protein>
<proteinExistence type="predicted"/>
<organism evidence="2 3">
    <name type="scientific">Ornithinimicrobium pekingense</name>
    <dbReference type="NCBI Taxonomy" id="384677"/>
    <lineage>
        <taxon>Bacteria</taxon>
        <taxon>Bacillati</taxon>
        <taxon>Actinomycetota</taxon>
        <taxon>Actinomycetes</taxon>
        <taxon>Micrococcales</taxon>
        <taxon>Ornithinimicrobiaceae</taxon>
        <taxon>Ornithinimicrobium</taxon>
    </lineage>
</organism>